<evidence type="ECO:0000259" key="18">
    <source>
        <dbReference type="PROSITE" id="PS50173"/>
    </source>
</evidence>
<name>A0A6L5G4E7_9ACTN</name>
<dbReference type="CDD" id="cd03586">
    <property type="entry name" value="PolY_Pol_IV_kappa"/>
    <property type="match status" value="1"/>
</dbReference>
<evidence type="ECO:0000256" key="7">
    <source>
        <dbReference type="ARBA" id="ARBA00022705"/>
    </source>
</evidence>
<comment type="cofactor">
    <cofactor evidence="16">
        <name>Mg(2+)</name>
        <dbReference type="ChEBI" id="CHEBI:18420"/>
    </cofactor>
    <text evidence="16">Binds 2 magnesium ions per subunit.</text>
</comment>
<dbReference type="Gene3D" id="3.30.1490.100">
    <property type="entry name" value="DNA polymerase, Y-family, little finger domain"/>
    <property type="match status" value="1"/>
</dbReference>
<evidence type="ECO:0000256" key="2">
    <source>
        <dbReference type="ARBA" id="ARBA00010945"/>
    </source>
</evidence>
<dbReference type="Gene3D" id="1.10.150.20">
    <property type="entry name" value="5' to 3' exonuclease, C-terminal subdomain"/>
    <property type="match status" value="1"/>
</dbReference>
<comment type="subcellular location">
    <subcellularLocation>
        <location evidence="1 16">Cytoplasm</location>
    </subcellularLocation>
</comment>
<dbReference type="InterPro" id="IPR053848">
    <property type="entry name" value="IMS_HHH_1"/>
</dbReference>
<dbReference type="Pfam" id="PF11799">
    <property type="entry name" value="IMS_C"/>
    <property type="match status" value="1"/>
</dbReference>
<comment type="catalytic activity">
    <reaction evidence="15 16">
        <text>DNA(n) + a 2'-deoxyribonucleoside 5'-triphosphate = DNA(n+1) + diphosphate</text>
        <dbReference type="Rhea" id="RHEA:22508"/>
        <dbReference type="Rhea" id="RHEA-COMP:17339"/>
        <dbReference type="Rhea" id="RHEA-COMP:17340"/>
        <dbReference type="ChEBI" id="CHEBI:33019"/>
        <dbReference type="ChEBI" id="CHEBI:61560"/>
        <dbReference type="ChEBI" id="CHEBI:173112"/>
        <dbReference type="EC" id="2.7.7.7"/>
    </reaction>
</comment>
<keyword evidence="13 16" id="KW-0234">DNA repair</keyword>
<evidence type="ECO:0000313" key="19">
    <source>
        <dbReference type="EMBL" id="MQM24501.1"/>
    </source>
</evidence>
<dbReference type="Gene3D" id="3.30.70.270">
    <property type="match status" value="1"/>
</dbReference>
<dbReference type="GO" id="GO:0005829">
    <property type="term" value="C:cytosol"/>
    <property type="evidence" value="ECO:0007669"/>
    <property type="project" value="TreeGrafter"/>
</dbReference>
<feature type="region of interest" description="Disordered" evidence="17">
    <location>
        <begin position="393"/>
        <end position="414"/>
    </location>
</feature>
<evidence type="ECO:0000256" key="15">
    <source>
        <dbReference type="ARBA" id="ARBA00049244"/>
    </source>
</evidence>
<feature type="compositionally biased region" description="Basic and acidic residues" evidence="17">
    <location>
        <begin position="398"/>
        <end position="408"/>
    </location>
</feature>
<evidence type="ECO:0000256" key="3">
    <source>
        <dbReference type="ARBA" id="ARBA00022457"/>
    </source>
</evidence>
<dbReference type="GO" id="GO:0006261">
    <property type="term" value="P:DNA-templated DNA replication"/>
    <property type="evidence" value="ECO:0007669"/>
    <property type="project" value="UniProtKB-UniRule"/>
</dbReference>
<evidence type="ECO:0000256" key="12">
    <source>
        <dbReference type="ARBA" id="ARBA00023125"/>
    </source>
</evidence>
<dbReference type="AlphaFoldDB" id="A0A6L5G4E7"/>
<dbReference type="HAMAP" id="MF_01113">
    <property type="entry name" value="DNApol_IV"/>
    <property type="match status" value="1"/>
</dbReference>
<evidence type="ECO:0000256" key="11">
    <source>
        <dbReference type="ARBA" id="ARBA00022932"/>
    </source>
</evidence>
<dbReference type="Proteomes" id="UP000477750">
    <property type="component" value="Unassembled WGS sequence"/>
</dbReference>
<comment type="caution">
    <text evidence="19">The sequence shown here is derived from an EMBL/GenBank/DDBJ whole genome shotgun (WGS) entry which is preliminary data.</text>
</comment>
<dbReference type="PANTHER" id="PTHR11076:SF33">
    <property type="entry name" value="DNA POLYMERASE KAPPA"/>
    <property type="match status" value="1"/>
</dbReference>
<keyword evidence="7 16" id="KW-0235">DNA replication</keyword>
<sequence>MNGDLSRFIGPDLPDEGTDIAHVDMDAFFASVEVARDPSLRGKPVIVAGLGPRGVVAAASYEAREYGVHSALPTAIARRRCPHGVFMTPTTSYGEVSRQIMAIFREYTPHVQPISVDEAFLDLAGARRLIGSPVEIARAIRERVRAEHGITCTVGIASTKFLAKLASEASKPDGLGVVARATELEFLHRLPIRAVWGIGEKTAEKLMRLGMRTVGDLARLDVDSLAASVGTASAEHLYALSRNIDPRPVRPERVEKSISNETTFGHDAPDGAVWGPVLLELSRKVASRARAAGWAGRGVTVKIRFGDFRTITRSRMLAAPTDVGREIYEAAREMADAAATAPVRLIGVKLDHLVESAAVGRQVALGEPEHGWRDIEAVMDKATEKFGKGAVRSAARLARRDSRVDTRDPGNPAR</sequence>
<dbReference type="GO" id="GO:0003887">
    <property type="term" value="F:DNA-directed DNA polymerase activity"/>
    <property type="evidence" value="ECO:0007669"/>
    <property type="project" value="UniProtKB-UniRule"/>
</dbReference>
<reference evidence="19 20" key="1">
    <citation type="submission" date="2019-10" db="EMBL/GenBank/DDBJ databases">
        <title>Glycomyces albidus sp. nov., a novel actinomycete isolated from rhizosphere soil of wheat (Triticum aestivum L.).</title>
        <authorList>
            <person name="Qian L."/>
        </authorList>
    </citation>
    <scope>NUCLEOTIDE SEQUENCE [LARGE SCALE GENOMIC DNA]</scope>
    <source>
        <strain evidence="19 20">NEAU-7082</strain>
    </source>
</reference>
<dbReference type="NCBIfam" id="NF002677">
    <property type="entry name" value="PRK02406.1"/>
    <property type="match status" value="1"/>
</dbReference>
<dbReference type="GO" id="GO:0000287">
    <property type="term" value="F:magnesium ion binding"/>
    <property type="evidence" value="ECO:0007669"/>
    <property type="project" value="UniProtKB-UniRule"/>
</dbReference>
<evidence type="ECO:0000256" key="16">
    <source>
        <dbReference type="HAMAP-Rule" id="MF_01113"/>
    </source>
</evidence>
<keyword evidence="3 16" id="KW-0515">Mutator protein</keyword>
<feature type="site" description="Substrate discrimination" evidence="16">
    <location>
        <position position="29"/>
    </location>
</feature>
<keyword evidence="6 16" id="KW-0548">Nucleotidyltransferase</keyword>
<evidence type="ECO:0000256" key="10">
    <source>
        <dbReference type="ARBA" id="ARBA00022842"/>
    </source>
</evidence>
<keyword evidence="8 16" id="KW-0479">Metal-binding</keyword>
<evidence type="ECO:0000256" key="17">
    <source>
        <dbReference type="SAM" id="MobiDB-lite"/>
    </source>
</evidence>
<keyword evidence="11 16" id="KW-0239">DNA-directed DNA polymerase</keyword>
<protein>
    <recommendedName>
        <fullName evidence="16">DNA polymerase IV</fullName>
        <shortName evidence="16">Pol IV</shortName>
        <ecNumber evidence="16">2.7.7.7</ecNumber>
    </recommendedName>
</protein>
<organism evidence="19 20">
    <name type="scientific">Glycomyces albidus</name>
    <dbReference type="NCBI Taxonomy" id="2656774"/>
    <lineage>
        <taxon>Bacteria</taxon>
        <taxon>Bacillati</taxon>
        <taxon>Actinomycetota</taxon>
        <taxon>Actinomycetes</taxon>
        <taxon>Glycomycetales</taxon>
        <taxon>Glycomycetaceae</taxon>
        <taxon>Glycomyces</taxon>
    </lineage>
</organism>
<keyword evidence="4 16" id="KW-0963">Cytoplasm</keyword>
<keyword evidence="5 16" id="KW-0808">Transferase</keyword>
<keyword evidence="9 16" id="KW-0227">DNA damage</keyword>
<dbReference type="InterPro" id="IPR050116">
    <property type="entry name" value="DNA_polymerase-Y"/>
</dbReference>
<dbReference type="PANTHER" id="PTHR11076">
    <property type="entry name" value="DNA REPAIR POLYMERASE UMUC / TRANSFERASE FAMILY MEMBER"/>
    <property type="match status" value="1"/>
</dbReference>
<dbReference type="InterPro" id="IPR043502">
    <property type="entry name" value="DNA/RNA_pol_sf"/>
</dbReference>
<dbReference type="GO" id="GO:0006281">
    <property type="term" value="P:DNA repair"/>
    <property type="evidence" value="ECO:0007669"/>
    <property type="project" value="UniProtKB-UniRule"/>
</dbReference>
<feature type="binding site" evidence="16">
    <location>
        <position position="24"/>
    </location>
    <ligand>
        <name>Mg(2+)</name>
        <dbReference type="ChEBI" id="CHEBI:18420"/>
    </ligand>
</feature>
<dbReference type="InterPro" id="IPR036775">
    <property type="entry name" value="DNA_pol_Y-fam_lit_finger_sf"/>
</dbReference>
<feature type="domain" description="UmuC" evidence="18">
    <location>
        <begin position="20"/>
        <end position="199"/>
    </location>
</feature>
<gene>
    <name evidence="16 19" type="primary">dinB</name>
    <name evidence="19" type="ORF">GFD30_02725</name>
</gene>
<evidence type="ECO:0000256" key="4">
    <source>
        <dbReference type="ARBA" id="ARBA00022490"/>
    </source>
</evidence>
<dbReference type="Pfam" id="PF00817">
    <property type="entry name" value="IMS"/>
    <property type="match status" value="1"/>
</dbReference>
<dbReference type="Pfam" id="PF21999">
    <property type="entry name" value="IMS_HHH_1"/>
    <property type="match status" value="1"/>
</dbReference>
<evidence type="ECO:0000256" key="13">
    <source>
        <dbReference type="ARBA" id="ARBA00023204"/>
    </source>
</evidence>
<feature type="binding site" evidence="16">
    <location>
        <position position="117"/>
    </location>
    <ligand>
        <name>Mg(2+)</name>
        <dbReference type="ChEBI" id="CHEBI:18420"/>
    </ligand>
</feature>
<evidence type="ECO:0000256" key="9">
    <source>
        <dbReference type="ARBA" id="ARBA00022763"/>
    </source>
</evidence>
<dbReference type="InterPro" id="IPR017961">
    <property type="entry name" value="DNA_pol_Y-fam_little_finger"/>
</dbReference>
<accession>A0A6L5G4E7</accession>
<evidence type="ECO:0000313" key="20">
    <source>
        <dbReference type="Proteomes" id="UP000477750"/>
    </source>
</evidence>
<dbReference type="Gene3D" id="3.40.1170.60">
    <property type="match status" value="1"/>
</dbReference>
<keyword evidence="10 16" id="KW-0460">Magnesium</keyword>
<evidence type="ECO:0000256" key="6">
    <source>
        <dbReference type="ARBA" id="ARBA00022695"/>
    </source>
</evidence>
<dbReference type="SUPFAM" id="SSF56672">
    <property type="entry name" value="DNA/RNA polymerases"/>
    <property type="match status" value="1"/>
</dbReference>
<comment type="subunit">
    <text evidence="16">Monomer.</text>
</comment>
<dbReference type="GO" id="GO:0003684">
    <property type="term" value="F:damaged DNA binding"/>
    <property type="evidence" value="ECO:0007669"/>
    <property type="project" value="InterPro"/>
</dbReference>
<dbReference type="EMBL" id="WIAO01000002">
    <property type="protein sequence ID" value="MQM24501.1"/>
    <property type="molecule type" value="Genomic_DNA"/>
</dbReference>
<dbReference type="SUPFAM" id="SSF100879">
    <property type="entry name" value="Lesion bypass DNA polymerase (Y-family), little finger domain"/>
    <property type="match status" value="1"/>
</dbReference>
<dbReference type="InterPro" id="IPR001126">
    <property type="entry name" value="UmuC"/>
</dbReference>
<dbReference type="GO" id="GO:0042276">
    <property type="term" value="P:error-prone translesion synthesis"/>
    <property type="evidence" value="ECO:0007669"/>
    <property type="project" value="TreeGrafter"/>
</dbReference>
<evidence type="ECO:0000256" key="1">
    <source>
        <dbReference type="ARBA" id="ARBA00004496"/>
    </source>
</evidence>
<keyword evidence="20" id="KW-1185">Reference proteome</keyword>
<evidence type="ECO:0000256" key="14">
    <source>
        <dbReference type="ARBA" id="ARBA00025589"/>
    </source>
</evidence>
<keyword evidence="12 16" id="KW-0238">DNA-binding</keyword>
<evidence type="ECO:0000256" key="8">
    <source>
        <dbReference type="ARBA" id="ARBA00022723"/>
    </source>
</evidence>
<feature type="active site" evidence="16">
    <location>
        <position position="118"/>
    </location>
</feature>
<evidence type="ECO:0000256" key="5">
    <source>
        <dbReference type="ARBA" id="ARBA00022679"/>
    </source>
</evidence>
<comment type="similarity">
    <text evidence="2 16">Belongs to the DNA polymerase type-Y family.</text>
</comment>
<dbReference type="PROSITE" id="PS50173">
    <property type="entry name" value="UMUC"/>
    <property type="match status" value="1"/>
</dbReference>
<proteinExistence type="inferred from homology"/>
<dbReference type="RefSeq" id="WP_322632878.1">
    <property type="nucleotide sequence ID" value="NZ_WIAO01000002.1"/>
</dbReference>
<dbReference type="InterPro" id="IPR022880">
    <property type="entry name" value="DNApol_IV"/>
</dbReference>
<dbReference type="InterPro" id="IPR043128">
    <property type="entry name" value="Rev_trsase/Diguanyl_cyclase"/>
</dbReference>
<dbReference type="EC" id="2.7.7.7" evidence="16"/>
<dbReference type="GO" id="GO:0009432">
    <property type="term" value="P:SOS response"/>
    <property type="evidence" value="ECO:0007669"/>
    <property type="project" value="TreeGrafter"/>
</dbReference>
<dbReference type="NCBIfam" id="NF003015">
    <property type="entry name" value="PRK03858.1"/>
    <property type="match status" value="1"/>
</dbReference>
<comment type="function">
    <text evidence="14 16">Poorly processive, error-prone DNA polymerase involved in untargeted mutagenesis. Copies undamaged DNA at stalled replication forks, which arise in vivo from mismatched or misaligned primer ends. These misaligned primers can be extended by PolIV. Exhibits no 3'-5' exonuclease (proofreading) activity. May be involved in translesional synthesis, in conjunction with the beta clamp from PolIII.</text>
</comment>